<keyword evidence="2" id="KW-1185">Reference proteome</keyword>
<reference evidence="1" key="1">
    <citation type="submission" date="2022-12" db="EMBL/GenBank/DDBJ databases">
        <title>Clostridium sp. nov., isolated from industrial wastewater.</title>
        <authorList>
            <person name="Jiayan W."/>
        </authorList>
    </citation>
    <scope>NUCLEOTIDE SEQUENCE</scope>
    <source>
        <strain evidence="1">ZC22-4</strain>
    </source>
</reference>
<dbReference type="Pfam" id="PF09234">
    <property type="entry name" value="DUF1963"/>
    <property type="match status" value="1"/>
</dbReference>
<sequence>MKNIRLQIPEELEKFRQVIEKTIRPYVKIELKSQNTLPWESKIGGNPYLEIGMEYPKTLKGEQLRLLAQINFEEVPHIEPFPTKGILQVFIFPDDLYGADFDNPCKQDTFRIIYLPEVKKDEKLLVTDFSFLKELEEEWYLPFEKEGKMYFSKEYMPVQGYTYEFEALYKDIHFTDEDMENYIDELNYSCCRIGGYPEFTQSDPREGNKELSLFDTLLLQLDCESECDLMFGDSGIANFFIKEEDLRNLDFSNVLYNWDCY</sequence>
<dbReference type="PANTHER" id="PTHR36436">
    <property type="entry name" value="SLL5081 PROTEIN"/>
    <property type="match status" value="1"/>
</dbReference>
<dbReference type="PANTHER" id="PTHR36436:SF6">
    <property type="entry name" value="SLL5081 PROTEIN"/>
    <property type="match status" value="1"/>
</dbReference>
<dbReference type="EMBL" id="JAPQFJ010000003">
    <property type="protein sequence ID" value="MCY6957992.1"/>
    <property type="molecule type" value="Genomic_DNA"/>
</dbReference>
<evidence type="ECO:0000313" key="1">
    <source>
        <dbReference type="EMBL" id="MCY6957992.1"/>
    </source>
</evidence>
<comment type="caution">
    <text evidence="1">The sequence shown here is derived from an EMBL/GenBank/DDBJ whole genome shotgun (WGS) entry which is preliminary data.</text>
</comment>
<dbReference type="Proteomes" id="UP001144612">
    <property type="component" value="Unassembled WGS sequence"/>
</dbReference>
<dbReference type="RefSeq" id="WP_268060389.1">
    <property type="nucleotide sequence ID" value="NZ_JAPQFJ010000003.1"/>
</dbReference>
<protein>
    <submittedName>
        <fullName evidence="1">YwqG family protein</fullName>
    </submittedName>
</protein>
<evidence type="ECO:0000313" key="2">
    <source>
        <dbReference type="Proteomes" id="UP001144612"/>
    </source>
</evidence>
<dbReference type="InterPro" id="IPR035948">
    <property type="entry name" value="YwqG-like_sf"/>
</dbReference>
<dbReference type="InterPro" id="IPR015315">
    <property type="entry name" value="DUF1963"/>
</dbReference>
<name>A0ABT4D6S3_9CLOT</name>
<organism evidence="1 2">
    <name type="scientific">Clostridium brassicae</name>
    <dbReference type="NCBI Taxonomy" id="2999072"/>
    <lineage>
        <taxon>Bacteria</taxon>
        <taxon>Bacillati</taxon>
        <taxon>Bacillota</taxon>
        <taxon>Clostridia</taxon>
        <taxon>Eubacteriales</taxon>
        <taxon>Clostridiaceae</taxon>
        <taxon>Clostridium</taxon>
    </lineage>
</organism>
<dbReference type="Gene3D" id="2.30.320.10">
    <property type="entry name" value="YwqG-like"/>
    <property type="match status" value="1"/>
</dbReference>
<gene>
    <name evidence="1" type="ORF">OW729_05155</name>
</gene>
<dbReference type="SUPFAM" id="SSF103032">
    <property type="entry name" value="Hypothetical protein YwqG"/>
    <property type="match status" value="1"/>
</dbReference>
<accession>A0ABT4D6S3</accession>
<proteinExistence type="predicted"/>